<dbReference type="Proteomes" id="UP000190409">
    <property type="component" value="Unassembled WGS sequence"/>
</dbReference>
<comment type="caution">
    <text evidence="1">The sequence shown here is derived from an EMBL/GenBank/DDBJ whole genome shotgun (WGS) entry which is preliminary data.</text>
</comment>
<evidence type="ECO:0000313" key="2">
    <source>
        <dbReference type="EMBL" id="OOL82167.1"/>
    </source>
</evidence>
<dbReference type="InterPro" id="IPR008489">
    <property type="entry name" value="DUF771"/>
</dbReference>
<protein>
    <recommendedName>
        <fullName evidence="4">DUF771 domain-containing protein</fullName>
    </recommendedName>
</protein>
<evidence type="ECO:0000313" key="3">
    <source>
        <dbReference type="Proteomes" id="UP000190409"/>
    </source>
</evidence>
<name>A0A1S8KRD5_9LACT</name>
<dbReference type="EMBL" id="MUYF01000003">
    <property type="protein sequence ID" value="OOL82065.1"/>
    <property type="molecule type" value="Genomic_DNA"/>
</dbReference>
<proteinExistence type="predicted"/>
<evidence type="ECO:0008006" key="4">
    <source>
        <dbReference type="Google" id="ProtNLM"/>
    </source>
</evidence>
<reference evidence="1 3" key="1">
    <citation type="submission" date="2017-01" db="EMBL/GenBank/DDBJ databases">
        <title>Complete Genome Sequence of Dolosigranulum pigrum isolated from a Patient with interstitial lung disease.</title>
        <authorList>
            <person name="Mukhopadhyay R."/>
            <person name="Joaquin J."/>
            <person name="Hogue R."/>
            <person name="Fitzgerald S."/>
            <person name="Jospin G."/>
            <person name="Eisen J.A."/>
            <person name="Chaturvedi V."/>
        </authorList>
    </citation>
    <scope>NUCLEOTIDE SEQUENCE [LARGE SCALE GENOMIC DNA]</scope>
    <source>
        <strain evidence="1 3">15S00348</strain>
    </source>
</reference>
<gene>
    <name evidence="2" type="ORF">BWX42_00050</name>
    <name evidence="1" type="ORF">BWX42_09985</name>
</gene>
<dbReference type="EMBL" id="MUYF01000001">
    <property type="protein sequence ID" value="OOL82167.1"/>
    <property type="molecule type" value="Genomic_DNA"/>
</dbReference>
<sequence length="101" mass="12265">MMQTLQVNIPVPSDMVLIKRVDYEAMLTRVEREKIWTMNDLEDITGRGQRWLKENILYVYRDELDLMQGGFVKFPEKRGEQWKFEARRMSDWLDVHLKEVM</sequence>
<evidence type="ECO:0000313" key="1">
    <source>
        <dbReference type="EMBL" id="OOL82065.1"/>
    </source>
</evidence>
<accession>A0A1S8KRD5</accession>
<organism evidence="1 3">
    <name type="scientific">Dolosigranulum pigrum</name>
    <dbReference type="NCBI Taxonomy" id="29394"/>
    <lineage>
        <taxon>Bacteria</taxon>
        <taxon>Bacillati</taxon>
        <taxon>Bacillota</taxon>
        <taxon>Bacilli</taxon>
        <taxon>Lactobacillales</taxon>
        <taxon>Carnobacteriaceae</taxon>
        <taxon>Dolosigranulum</taxon>
    </lineage>
</organism>
<dbReference type="AlphaFoldDB" id="A0A1S8KRD5"/>
<dbReference type="Pfam" id="PF05595">
    <property type="entry name" value="DUF771"/>
    <property type="match status" value="1"/>
</dbReference>